<dbReference type="Pfam" id="PF12895">
    <property type="entry name" value="ANAPC3"/>
    <property type="match status" value="1"/>
</dbReference>
<dbReference type="PANTHER" id="PTHR12558">
    <property type="entry name" value="CELL DIVISION CYCLE 16,23,27"/>
    <property type="match status" value="1"/>
</dbReference>
<dbReference type="Proteomes" id="UP000663873">
    <property type="component" value="Unassembled WGS sequence"/>
</dbReference>
<comment type="caution">
    <text evidence="5">The sequence shown here is derived from an EMBL/GenBank/DDBJ whole genome shotgun (WGS) entry which is preliminary data.</text>
</comment>
<dbReference type="SMART" id="SM00028">
    <property type="entry name" value="TPR"/>
    <property type="match status" value="1"/>
</dbReference>
<sequence length="166" mass="18991">MSIAIDSVKVYINQFIHNFDYVDALFLAERLYAEVKNDESTYLLARTYYLSGDVNKSYWLLRNSSIEHVPAAKLLLAKCCFDTEKLHEAESILVGGSLSINTLALDDFVHDHGDQAAFALQLLAKVCEKSDRHQKASECYRKSLKHNPFLWSSFEALCRLGKYFKN</sequence>
<dbReference type="EMBL" id="CAJOBP010037092">
    <property type="protein sequence ID" value="CAF4723719.1"/>
    <property type="molecule type" value="Genomic_DNA"/>
</dbReference>
<reference evidence="5" key="1">
    <citation type="submission" date="2021-02" db="EMBL/GenBank/DDBJ databases">
        <authorList>
            <person name="Nowell W R."/>
        </authorList>
    </citation>
    <scope>NUCLEOTIDE SEQUENCE</scope>
</reference>
<evidence type="ECO:0000256" key="4">
    <source>
        <dbReference type="ARBA" id="ARBA00039307"/>
    </source>
</evidence>
<dbReference type="Gene3D" id="1.25.40.10">
    <property type="entry name" value="Tetratricopeptide repeat domain"/>
    <property type="match status" value="1"/>
</dbReference>
<dbReference type="Pfam" id="PF07719">
    <property type="entry name" value="TPR_2"/>
    <property type="match status" value="1"/>
</dbReference>
<dbReference type="InterPro" id="IPR011990">
    <property type="entry name" value="TPR-like_helical_dom_sf"/>
</dbReference>
<dbReference type="InterPro" id="IPR019734">
    <property type="entry name" value="TPR_rpt"/>
</dbReference>
<gene>
    <name evidence="5" type="ORF">UJA718_LOCUS37392</name>
</gene>
<proteinExistence type="inferred from homology"/>
<dbReference type="PANTHER" id="PTHR12558:SF13">
    <property type="entry name" value="CELL DIVISION CYCLE PROTEIN 27 HOMOLOG"/>
    <property type="match status" value="1"/>
</dbReference>
<evidence type="ECO:0000256" key="3">
    <source>
        <dbReference type="ARBA" id="ARBA00038210"/>
    </source>
</evidence>
<dbReference type="GO" id="GO:0051301">
    <property type="term" value="P:cell division"/>
    <property type="evidence" value="ECO:0007669"/>
    <property type="project" value="TreeGrafter"/>
</dbReference>
<evidence type="ECO:0000256" key="2">
    <source>
        <dbReference type="ARBA" id="ARBA00022803"/>
    </source>
</evidence>
<evidence type="ECO:0000313" key="6">
    <source>
        <dbReference type="Proteomes" id="UP000663873"/>
    </source>
</evidence>
<dbReference type="AlphaFoldDB" id="A0A821JK98"/>
<dbReference type="GO" id="GO:0005680">
    <property type="term" value="C:anaphase-promoting complex"/>
    <property type="evidence" value="ECO:0007669"/>
    <property type="project" value="TreeGrafter"/>
</dbReference>
<organism evidence="5 6">
    <name type="scientific">Rotaria socialis</name>
    <dbReference type="NCBI Taxonomy" id="392032"/>
    <lineage>
        <taxon>Eukaryota</taxon>
        <taxon>Metazoa</taxon>
        <taxon>Spiralia</taxon>
        <taxon>Gnathifera</taxon>
        <taxon>Rotifera</taxon>
        <taxon>Eurotatoria</taxon>
        <taxon>Bdelloidea</taxon>
        <taxon>Philodinida</taxon>
        <taxon>Philodinidae</taxon>
        <taxon>Rotaria</taxon>
    </lineage>
</organism>
<dbReference type="GO" id="GO:0016567">
    <property type="term" value="P:protein ubiquitination"/>
    <property type="evidence" value="ECO:0007669"/>
    <property type="project" value="TreeGrafter"/>
</dbReference>
<keyword evidence="6" id="KW-1185">Reference proteome</keyword>
<protein>
    <recommendedName>
        <fullName evidence="4">Cell division cycle protein 27 homolog</fullName>
    </recommendedName>
</protein>
<evidence type="ECO:0000256" key="1">
    <source>
        <dbReference type="ARBA" id="ARBA00022737"/>
    </source>
</evidence>
<dbReference type="GO" id="GO:0031145">
    <property type="term" value="P:anaphase-promoting complex-dependent catabolic process"/>
    <property type="evidence" value="ECO:0007669"/>
    <property type="project" value="TreeGrafter"/>
</dbReference>
<dbReference type="SUPFAM" id="SSF48452">
    <property type="entry name" value="TPR-like"/>
    <property type="match status" value="1"/>
</dbReference>
<keyword evidence="1" id="KW-0677">Repeat</keyword>
<dbReference type="GO" id="GO:0007091">
    <property type="term" value="P:metaphase/anaphase transition of mitotic cell cycle"/>
    <property type="evidence" value="ECO:0007669"/>
    <property type="project" value="TreeGrafter"/>
</dbReference>
<dbReference type="InterPro" id="IPR013105">
    <property type="entry name" value="TPR_2"/>
</dbReference>
<evidence type="ECO:0000313" key="5">
    <source>
        <dbReference type="EMBL" id="CAF4723719.1"/>
    </source>
</evidence>
<name>A0A821JK98_9BILA</name>
<comment type="similarity">
    <text evidence="3">Belongs to the APC3/CDC27 family.</text>
</comment>
<keyword evidence="2" id="KW-0802">TPR repeat</keyword>
<dbReference type="GO" id="GO:0005737">
    <property type="term" value="C:cytoplasm"/>
    <property type="evidence" value="ECO:0007669"/>
    <property type="project" value="TreeGrafter"/>
</dbReference>
<accession>A0A821JK98</accession>